<dbReference type="GO" id="GO:0005886">
    <property type="term" value="C:plasma membrane"/>
    <property type="evidence" value="ECO:0007669"/>
    <property type="project" value="TreeGrafter"/>
</dbReference>
<organism evidence="6 7">
    <name type="scientific">Primorskyibacter flagellatus</name>
    <dbReference type="NCBI Taxonomy" id="1387277"/>
    <lineage>
        <taxon>Bacteria</taxon>
        <taxon>Pseudomonadati</taxon>
        <taxon>Pseudomonadota</taxon>
        <taxon>Alphaproteobacteria</taxon>
        <taxon>Rhodobacterales</taxon>
        <taxon>Roseobacteraceae</taxon>
        <taxon>Primorskyibacter</taxon>
    </lineage>
</organism>
<dbReference type="Proteomes" id="UP000192330">
    <property type="component" value="Unassembled WGS sequence"/>
</dbReference>
<feature type="transmembrane region" description="Helical" evidence="4">
    <location>
        <begin position="304"/>
        <end position="327"/>
    </location>
</feature>
<feature type="transmembrane region" description="Helical" evidence="4">
    <location>
        <begin position="47"/>
        <end position="69"/>
    </location>
</feature>
<dbReference type="InterPro" id="IPR020846">
    <property type="entry name" value="MFS_dom"/>
</dbReference>
<dbReference type="Pfam" id="PF07690">
    <property type="entry name" value="MFS_1"/>
    <property type="match status" value="1"/>
</dbReference>
<evidence type="ECO:0000259" key="5">
    <source>
        <dbReference type="PROSITE" id="PS50850"/>
    </source>
</evidence>
<accession>A0A1W1Z3W0</accession>
<feature type="transmembrane region" description="Helical" evidence="4">
    <location>
        <begin position="165"/>
        <end position="185"/>
    </location>
</feature>
<feature type="transmembrane region" description="Helical" evidence="4">
    <location>
        <begin position="339"/>
        <end position="362"/>
    </location>
</feature>
<feature type="transmembrane region" description="Helical" evidence="4">
    <location>
        <begin position="76"/>
        <end position="96"/>
    </location>
</feature>
<dbReference type="EMBL" id="FWYD01000001">
    <property type="protein sequence ID" value="SMC43135.1"/>
    <property type="molecule type" value="Genomic_DNA"/>
</dbReference>
<sequence length="403" mass="41803">MSAQLSNKWVALTLAGLAVVLSLTTWFSATAVLPDLQIVLGLDASGAAWLTNAVQAGFVLGALVSSVLALSDVLPLTRLMAVASLAAAAFNAVALLDPGAGWVIAARFATGASLALVYPPSLKFIATWFRKGRGFAMGVMVGALTLGSALPHLVRGVGVGFDWQAVLVVSSLASLVAAAIFGLVLREGPDPFVRAAVDLRQIGKVIRDRPVMLANAGYFGHTWEVYAMWAWILVYIGAAQEAGLAVTNASILAFAAIAFGAPGSVLGGLVADRIGRCKTTAIALGLSGVSAVLIGVSFDGPVWIFTVVALFWGMTVAADSAQFSAAVTELADQNHVGAALAFQMGVGFAITIVTIWMMPLIAEALGSWRWSFLVLVPGPVLGSWAMLTLRRMPEAAKIAGGRR</sequence>
<evidence type="ECO:0000313" key="6">
    <source>
        <dbReference type="EMBL" id="SMC43135.1"/>
    </source>
</evidence>
<dbReference type="InterPro" id="IPR011701">
    <property type="entry name" value="MFS"/>
</dbReference>
<feature type="transmembrane region" description="Helical" evidence="4">
    <location>
        <begin position="216"/>
        <end position="237"/>
    </location>
</feature>
<protein>
    <submittedName>
        <fullName evidence="6">Sugar phosphate permease</fullName>
    </submittedName>
</protein>
<evidence type="ECO:0000256" key="1">
    <source>
        <dbReference type="ARBA" id="ARBA00022692"/>
    </source>
</evidence>
<evidence type="ECO:0000256" key="3">
    <source>
        <dbReference type="ARBA" id="ARBA00023136"/>
    </source>
</evidence>
<feature type="transmembrane region" description="Helical" evidence="4">
    <location>
        <begin position="281"/>
        <end position="298"/>
    </location>
</feature>
<dbReference type="OrthoDB" id="9781976at2"/>
<dbReference type="RefSeq" id="WP_084349952.1">
    <property type="nucleotide sequence ID" value="NZ_FWYD01000001.1"/>
</dbReference>
<keyword evidence="7" id="KW-1185">Reference proteome</keyword>
<feature type="domain" description="Major facilitator superfamily (MFS) profile" evidence="5">
    <location>
        <begin position="8"/>
        <end position="394"/>
    </location>
</feature>
<feature type="transmembrane region" description="Helical" evidence="4">
    <location>
        <begin position="368"/>
        <end position="387"/>
    </location>
</feature>
<feature type="transmembrane region" description="Helical" evidence="4">
    <location>
        <begin position="102"/>
        <end position="122"/>
    </location>
</feature>
<feature type="transmembrane region" description="Helical" evidence="4">
    <location>
        <begin position="249"/>
        <end position="269"/>
    </location>
</feature>
<evidence type="ECO:0000313" key="7">
    <source>
        <dbReference type="Proteomes" id="UP000192330"/>
    </source>
</evidence>
<dbReference type="STRING" id="1387277.SAMN06295998_101217"/>
<gene>
    <name evidence="6" type="ORF">SAMN06295998_101217</name>
</gene>
<reference evidence="6 7" key="1">
    <citation type="submission" date="2017-04" db="EMBL/GenBank/DDBJ databases">
        <authorList>
            <person name="Afonso C.L."/>
            <person name="Miller P.J."/>
            <person name="Scott M.A."/>
            <person name="Spackman E."/>
            <person name="Goraichik I."/>
            <person name="Dimitrov K.M."/>
            <person name="Suarez D.L."/>
            <person name="Swayne D.E."/>
        </authorList>
    </citation>
    <scope>NUCLEOTIDE SEQUENCE [LARGE SCALE GENOMIC DNA]</scope>
    <source>
        <strain evidence="6 7">CGMCC 1.12644</strain>
    </source>
</reference>
<dbReference type="SUPFAM" id="SSF103473">
    <property type="entry name" value="MFS general substrate transporter"/>
    <property type="match status" value="1"/>
</dbReference>
<keyword evidence="1 4" id="KW-0812">Transmembrane</keyword>
<proteinExistence type="predicted"/>
<keyword evidence="2 4" id="KW-1133">Transmembrane helix</keyword>
<dbReference type="AlphaFoldDB" id="A0A1W1Z3W0"/>
<dbReference type="PROSITE" id="PS50850">
    <property type="entry name" value="MFS"/>
    <property type="match status" value="1"/>
</dbReference>
<name>A0A1W1Z3W0_9RHOB</name>
<dbReference type="PANTHER" id="PTHR23521:SF3">
    <property type="entry name" value="MFS TRANSPORTER"/>
    <property type="match status" value="1"/>
</dbReference>
<dbReference type="Gene3D" id="1.20.1250.20">
    <property type="entry name" value="MFS general substrate transporter like domains"/>
    <property type="match status" value="2"/>
</dbReference>
<keyword evidence="3 4" id="KW-0472">Membrane</keyword>
<dbReference type="InterPro" id="IPR036259">
    <property type="entry name" value="MFS_trans_sf"/>
</dbReference>
<dbReference type="PANTHER" id="PTHR23521">
    <property type="entry name" value="TRANSPORTER MFS SUPERFAMILY"/>
    <property type="match status" value="1"/>
</dbReference>
<evidence type="ECO:0000256" key="2">
    <source>
        <dbReference type="ARBA" id="ARBA00022989"/>
    </source>
</evidence>
<feature type="transmembrane region" description="Helical" evidence="4">
    <location>
        <begin position="134"/>
        <end position="153"/>
    </location>
</feature>
<evidence type="ECO:0000256" key="4">
    <source>
        <dbReference type="SAM" id="Phobius"/>
    </source>
</evidence>
<dbReference type="GO" id="GO:0022857">
    <property type="term" value="F:transmembrane transporter activity"/>
    <property type="evidence" value="ECO:0007669"/>
    <property type="project" value="InterPro"/>
</dbReference>